<protein>
    <submittedName>
        <fullName evidence="2">DUF975 family protein</fullName>
    </submittedName>
</protein>
<reference evidence="2 3" key="1">
    <citation type="journal article" date="2016" name="Int. J. Syst. Evol. Microbiol.">
        <title>Oceanobacillus halophilus sp. nov., a novel moderately halophilic bacterium from a hypersaline lake.</title>
        <authorList>
            <person name="Amoozegar M.A."/>
            <person name="Bagheri M."/>
            <person name="Makhdoumi A."/>
            <person name="Nikou M.M."/>
            <person name="Fazeli S.A.S."/>
            <person name="Schumann P."/>
            <person name="Sproer C."/>
            <person name="Sanchez-Porro C."/>
            <person name="Ventosa A."/>
        </authorList>
    </citation>
    <scope>NUCLEOTIDE SEQUENCE [LARGE SCALE GENOMIC DNA]</scope>
    <source>
        <strain evidence="2 3">DSM 23996</strain>
    </source>
</reference>
<dbReference type="InterPro" id="IPR010380">
    <property type="entry name" value="DUF975"/>
</dbReference>
<feature type="transmembrane region" description="Helical" evidence="1">
    <location>
        <begin position="61"/>
        <end position="81"/>
    </location>
</feature>
<keyword evidence="1" id="KW-1133">Transmembrane helix</keyword>
<evidence type="ECO:0000313" key="3">
    <source>
        <dbReference type="Proteomes" id="UP000269301"/>
    </source>
</evidence>
<feature type="transmembrane region" description="Helical" evidence="1">
    <location>
        <begin position="20"/>
        <end position="41"/>
    </location>
</feature>
<gene>
    <name evidence="2" type="ORF">D8M06_09175</name>
</gene>
<feature type="transmembrane region" description="Helical" evidence="1">
    <location>
        <begin position="193"/>
        <end position="211"/>
    </location>
</feature>
<keyword evidence="3" id="KW-1185">Reference proteome</keyword>
<dbReference type="OrthoDB" id="9784844at2"/>
<comment type="caution">
    <text evidence="2">The sequence shown here is derived from an EMBL/GenBank/DDBJ whole genome shotgun (WGS) entry which is preliminary data.</text>
</comment>
<proteinExistence type="predicted"/>
<sequence length="256" mass="29067">MIGTVLKGAMDILNRNWLKIIGMVLLIYLIKLVIGTLPIQGTLSIKMDPLAVATSETLQSLLIGAFVNSILFFILIQYITLTKNTMGNRWMTAITYPFRNARLLYKGVIIFVLNNLLIYFIGMLIIYTGIGAVVIAAAGWNVRTGIVILIYLVLYAILFWLYLGISQTMYLLHDDPKLGIFRSIKNSFSLMKGYRWSLLGLFLLTGIALIIGVFLFVIGAIFSLVLYEVARLAFYQELLRKKRQKEWHDKVNDEEA</sequence>
<organism evidence="2 3">
    <name type="scientific">Oceanobacillus halophilus</name>
    <dbReference type="NCBI Taxonomy" id="930130"/>
    <lineage>
        <taxon>Bacteria</taxon>
        <taxon>Bacillati</taxon>
        <taxon>Bacillota</taxon>
        <taxon>Bacilli</taxon>
        <taxon>Bacillales</taxon>
        <taxon>Bacillaceae</taxon>
        <taxon>Oceanobacillus</taxon>
    </lineage>
</organism>
<name>A0A495A333_9BACI</name>
<dbReference type="Proteomes" id="UP000269301">
    <property type="component" value="Unassembled WGS sequence"/>
</dbReference>
<keyword evidence="1" id="KW-0812">Transmembrane</keyword>
<accession>A0A495A333</accession>
<evidence type="ECO:0000256" key="1">
    <source>
        <dbReference type="SAM" id="Phobius"/>
    </source>
</evidence>
<dbReference type="EMBL" id="RBZP01000005">
    <property type="protein sequence ID" value="RKQ33982.1"/>
    <property type="molecule type" value="Genomic_DNA"/>
</dbReference>
<feature type="transmembrane region" description="Helical" evidence="1">
    <location>
        <begin position="108"/>
        <end position="140"/>
    </location>
</feature>
<dbReference type="RefSeq" id="WP_121204096.1">
    <property type="nucleotide sequence ID" value="NZ_RBZP01000005.1"/>
</dbReference>
<dbReference type="AlphaFoldDB" id="A0A495A333"/>
<dbReference type="Pfam" id="PF06161">
    <property type="entry name" value="DUF975"/>
    <property type="match status" value="1"/>
</dbReference>
<feature type="transmembrane region" description="Helical" evidence="1">
    <location>
        <begin position="146"/>
        <end position="172"/>
    </location>
</feature>
<evidence type="ECO:0000313" key="2">
    <source>
        <dbReference type="EMBL" id="RKQ33982.1"/>
    </source>
</evidence>
<keyword evidence="1" id="KW-0472">Membrane</keyword>